<protein>
    <submittedName>
        <fullName evidence="1">Uncharacterized protein</fullName>
    </submittedName>
</protein>
<sequence>MDAYTFKTSTTASLCGLDGSAPSSGSKYGDVQTIESVIVAKLSAMGNNDGSDIFVA</sequence>
<comment type="caution">
    <text evidence="1">The sequence shown here is derived from an EMBL/GenBank/DDBJ whole genome shotgun (WGS) entry which is preliminary data.</text>
</comment>
<gene>
    <name evidence="2" type="ORF">F2Q68_00012562</name>
    <name evidence="1" type="ORF">F2Q70_00018995</name>
</gene>
<name>A0A8S9I1R6_BRACR</name>
<accession>A0A8S9I1R6</accession>
<dbReference type="EMBL" id="QGKW02000717">
    <property type="protein sequence ID" value="KAF2595788.1"/>
    <property type="molecule type" value="Genomic_DNA"/>
</dbReference>
<dbReference type="AlphaFoldDB" id="A0A8S9I1R6"/>
<evidence type="ECO:0000313" key="1">
    <source>
        <dbReference type="EMBL" id="KAF2562938.1"/>
    </source>
</evidence>
<proteinExistence type="predicted"/>
<reference evidence="1" key="1">
    <citation type="submission" date="2019-12" db="EMBL/GenBank/DDBJ databases">
        <title>Genome sequencing and annotation of Brassica cretica.</title>
        <authorList>
            <person name="Studholme D.J."/>
            <person name="Sarris P.F."/>
        </authorList>
    </citation>
    <scope>NUCLEOTIDE SEQUENCE</scope>
    <source>
        <strain evidence="2">PFS-001/15</strain>
        <strain evidence="1">PFS-102/07</strain>
        <tissue evidence="1">Leaf</tissue>
    </source>
</reference>
<evidence type="ECO:0000313" key="2">
    <source>
        <dbReference type="EMBL" id="KAF2595788.1"/>
    </source>
</evidence>
<dbReference type="EMBL" id="QGKY02001250">
    <property type="protein sequence ID" value="KAF2562938.1"/>
    <property type="molecule type" value="Genomic_DNA"/>
</dbReference>
<organism evidence="1">
    <name type="scientific">Brassica cretica</name>
    <name type="common">Mustard</name>
    <dbReference type="NCBI Taxonomy" id="69181"/>
    <lineage>
        <taxon>Eukaryota</taxon>
        <taxon>Viridiplantae</taxon>
        <taxon>Streptophyta</taxon>
        <taxon>Embryophyta</taxon>
        <taxon>Tracheophyta</taxon>
        <taxon>Spermatophyta</taxon>
        <taxon>Magnoliopsida</taxon>
        <taxon>eudicotyledons</taxon>
        <taxon>Gunneridae</taxon>
        <taxon>Pentapetalae</taxon>
        <taxon>rosids</taxon>
        <taxon>malvids</taxon>
        <taxon>Brassicales</taxon>
        <taxon>Brassicaceae</taxon>
        <taxon>Brassiceae</taxon>
        <taxon>Brassica</taxon>
    </lineage>
</organism>
<dbReference type="Proteomes" id="UP000712281">
    <property type="component" value="Unassembled WGS sequence"/>
</dbReference>